<dbReference type="InterPro" id="IPR025159">
    <property type="entry name" value="AbiEi_N"/>
</dbReference>
<sequence length="43" mass="4195">MFTTAQATAAGVARKSLSGLANAGAIERVAQGVYRMAGSPAAA</sequence>
<evidence type="ECO:0000313" key="3">
    <source>
        <dbReference type="Proteomes" id="UP001366085"/>
    </source>
</evidence>
<feature type="non-terminal residue" evidence="2">
    <location>
        <position position="43"/>
    </location>
</feature>
<name>A0ABU8LN81_9MICO</name>
<keyword evidence="3" id="KW-1185">Reference proteome</keyword>
<dbReference type="RefSeq" id="WP_337320458.1">
    <property type="nucleotide sequence ID" value="NZ_JBBDGN010000009.1"/>
</dbReference>
<gene>
    <name evidence="2" type="ORF">WDU93_10115</name>
</gene>
<accession>A0ABU8LN81</accession>
<evidence type="ECO:0000259" key="1">
    <source>
        <dbReference type="Pfam" id="PF13338"/>
    </source>
</evidence>
<comment type="caution">
    <text evidence="2">The sequence shown here is derived from an EMBL/GenBank/DDBJ whole genome shotgun (WGS) entry which is preliminary data.</text>
</comment>
<protein>
    <submittedName>
        <fullName evidence="2">Type IV toxin-antitoxin system AbiEi family antitoxin domain-containing protein</fullName>
    </submittedName>
</protein>
<dbReference type="Pfam" id="PF13338">
    <property type="entry name" value="AbiEi_4"/>
    <property type="match status" value="1"/>
</dbReference>
<organism evidence="2 3">
    <name type="scientific">Microbacterium istanbulense</name>
    <dbReference type="NCBI Taxonomy" id="3122049"/>
    <lineage>
        <taxon>Bacteria</taxon>
        <taxon>Bacillati</taxon>
        <taxon>Actinomycetota</taxon>
        <taxon>Actinomycetes</taxon>
        <taxon>Micrococcales</taxon>
        <taxon>Microbacteriaceae</taxon>
        <taxon>Microbacterium</taxon>
    </lineage>
</organism>
<evidence type="ECO:0000313" key="2">
    <source>
        <dbReference type="EMBL" id="MEJ1092051.1"/>
    </source>
</evidence>
<feature type="domain" description="AbiEi antitoxin N-terminal" evidence="1">
    <location>
        <begin position="2"/>
        <end position="36"/>
    </location>
</feature>
<dbReference type="EMBL" id="JBBDGN010000009">
    <property type="protein sequence ID" value="MEJ1092051.1"/>
    <property type="molecule type" value="Genomic_DNA"/>
</dbReference>
<dbReference type="Proteomes" id="UP001366085">
    <property type="component" value="Unassembled WGS sequence"/>
</dbReference>
<reference evidence="2 3" key="1">
    <citation type="submission" date="2024-02" db="EMBL/GenBank/DDBJ databases">
        <authorList>
            <person name="Saticioglu I.B."/>
        </authorList>
    </citation>
    <scope>NUCLEOTIDE SEQUENCE [LARGE SCALE GENOMIC DNA]</scope>
    <source>
        <strain evidence="2 3">Mu-43</strain>
    </source>
</reference>
<proteinExistence type="predicted"/>